<dbReference type="InterPro" id="IPR001841">
    <property type="entry name" value="Znf_RING"/>
</dbReference>
<dbReference type="InterPro" id="IPR013320">
    <property type="entry name" value="ConA-like_dom_sf"/>
</dbReference>
<accession>A0A8C4R282</accession>
<feature type="domain" description="RING-type" evidence="8">
    <location>
        <begin position="21"/>
        <end position="64"/>
    </location>
</feature>
<keyword evidence="3 6" id="KW-0863">Zinc-finger</keyword>
<dbReference type="GO" id="GO:0005737">
    <property type="term" value="C:cytoplasm"/>
    <property type="evidence" value="ECO:0007669"/>
    <property type="project" value="UniProtKB-ARBA"/>
</dbReference>
<dbReference type="PROSITE" id="PS50188">
    <property type="entry name" value="B302_SPRY"/>
    <property type="match status" value="1"/>
</dbReference>
<evidence type="ECO:0000256" key="7">
    <source>
        <dbReference type="SAM" id="Coils"/>
    </source>
</evidence>
<dbReference type="Gene3D" id="3.30.40.10">
    <property type="entry name" value="Zinc/RING finger domain, C3HC4 (zinc finger)"/>
    <property type="match status" value="1"/>
</dbReference>
<dbReference type="Pfam" id="PF13765">
    <property type="entry name" value="PRY"/>
    <property type="match status" value="1"/>
</dbReference>
<dbReference type="Gene3D" id="2.60.120.920">
    <property type="match status" value="1"/>
</dbReference>
<evidence type="ECO:0000313" key="12">
    <source>
        <dbReference type="Proteomes" id="UP000694388"/>
    </source>
</evidence>
<dbReference type="PANTHER" id="PTHR25465">
    <property type="entry name" value="B-BOX DOMAIN CONTAINING"/>
    <property type="match status" value="1"/>
</dbReference>
<dbReference type="OMA" id="VENCWEN"/>
<dbReference type="PROSITE" id="PS50089">
    <property type="entry name" value="ZF_RING_2"/>
    <property type="match status" value="1"/>
</dbReference>
<sequence>ASTWYSQIKIKIVDSLVYLTCTMCLQVFEEPIALPCGHSFCLCCVENCWENKQKATCHACPNCHEIFPQKPQLKKNLTLASLVDMIKLSRSEDADMRCEPKCTEHGDSFHFYCEDDESLICSMCMAGQHQDHKVVALEFQHHDFIHFRSKWYLEWKRRAMYEAVDKNVNQIKRLLHERLEAKLSHLQQQSQKFQMKMDYLREAESTLKITLQELKVTSFLQVGFTGEIGLNIKTLPISLEQYFIRFINGRSLRLDPNSAHPQIKIAEDLRTATLTRIKHPYPEHPDRFDCWIQVLSIESFSSGRHYWEVDVGLCRMCRIGVALNSMMRKGKGKENRLGENPKSWCVQKWFNGYSARHNNKCIPLSVLGNISRFGFFLDCEEGELKCFGDSRVLHVFKGNFREPIKPALRIDDLGMGSVRFCLL</sequence>
<dbReference type="PANTHER" id="PTHR25465:SF14">
    <property type="entry name" value="E3 UBIQUITIN-PROTEIN LIGASE TRIM65"/>
    <property type="match status" value="1"/>
</dbReference>
<evidence type="ECO:0000259" key="8">
    <source>
        <dbReference type="PROSITE" id="PS50089"/>
    </source>
</evidence>
<evidence type="ECO:0000259" key="10">
    <source>
        <dbReference type="PROSITE" id="PS50188"/>
    </source>
</evidence>
<feature type="domain" description="B box-type" evidence="9">
    <location>
        <begin position="102"/>
        <end position="137"/>
    </location>
</feature>
<dbReference type="SMART" id="SM00184">
    <property type="entry name" value="RING"/>
    <property type="match status" value="1"/>
</dbReference>
<dbReference type="SUPFAM" id="SSF49899">
    <property type="entry name" value="Concanavalin A-like lectins/glucanases"/>
    <property type="match status" value="1"/>
</dbReference>
<dbReference type="Ensembl" id="ENSEBUT00000023624.1">
    <property type="protein sequence ID" value="ENSEBUP00000023048.1"/>
    <property type="gene ID" value="ENSEBUG00000014198.1"/>
</dbReference>
<feature type="domain" description="B30.2/SPRY" evidence="10">
    <location>
        <begin position="230"/>
        <end position="423"/>
    </location>
</feature>
<dbReference type="Gene3D" id="3.30.160.60">
    <property type="entry name" value="Classic Zinc Finger"/>
    <property type="match status" value="1"/>
</dbReference>
<dbReference type="InterPro" id="IPR051051">
    <property type="entry name" value="E3_ubiq-ligase_TRIM/RNF"/>
</dbReference>
<keyword evidence="7" id="KW-0175">Coiled coil</keyword>
<dbReference type="GO" id="GO:0008270">
    <property type="term" value="F:zinc ion binding"/>
    <property type="evidence" value="ECO:0007669"/>
    <property type="project" value="UniProtKB-KW"/>
</dbReference>
<dbReference type="Pfam" id="PF15227">
    <property type="entry name" value="zf-C3HC4_4"/>
    <property type="match status" value="1"/>
</dbReference>
<dbReference type="PROSITE" id="PS00518">
    <property type="entry name" value="ZF_RING_1"/>
    <property type="match status" value="1"/>
</dbReference>
<evidence type="ECO:0000256" key="1">
    <source>
        <dbReference type="ARBA" id="ARBA00022588"/>
    </source>
</evidence>
<proteinExistence type="predicted"/>
<dbReference type="Pfam" id="PF00643">
    <property type="entry name" value="zf-B_box"/>
    <property type="match status" value="1"/>
</dbReference>
<dbReference type="Proteomes" id="UP000694388">
    <property type="component" value="Unplaced"/>
</dbReference>
<dbReference type="Pfam" id="PF00622">
    <property type="entry name" value="SPRY"/>
    <property type="match status" value="1"/>
</dbReference>
<dbReference type="PRINTS" id="PR01407">
    <property type="entry name" value="BUTYPHLNCDUF"/>
</dbReference>
<evidence type="ECO:0000259" key="9">
    <source>
        <dbReference type="PROSITE" id="PS50119"/>
    </source>
</evidence>
<feature type="coiled-coil region" evidence="7">
    <location>
        <begin position="169"/>
        <end position="196"/>
    </location>
</feature>
<protein>
    <submittedName>
        <fullName evidence="11">Uncharacterized protein</fullName>
    </submittedName>
</protein>
<evidence type="ECO:0000256" key="4">
    <source>
        <dbReference type="ARBA" id="ARBA00022833"/>
    </source>
</evidence>
<dbReference type="InterPro" id="IPR001870">
    <property type="entry name" value="B30.2/SPRY"/>
</dbReference>
<evidence type="ECO:0000313" key="11">
    <source>
        <dbReference type="Ensembl" id="ENSEBUP00000023048.1"/>
    </source>
</evidence>
<evidence type="ECO:0000256" key="5">
    <source>
        <dbReference type="ARBA" id="ARBA00022859"/>
    </source>
</evidence>
<dbReference type="InterPro" id="IPR006574">
    <property type="entry name" value="PRY"/>
</dbReference>
<dbReference type="InterPro" id="IPR003879">
    <property type="entry name" value="Butyrophylin_SPRY"/>
</dbReference>
<dbReference type="SMART" id="SM00589">
    <property type="entry name" value="PRY"/>
    <property type="match status" value="1"/>
</dbReference>
<keyword evidence="2" id="KW-0479">Metal-binding</keyword>
<dbReference type="SMART" id="SM00336">
    <property type="entry name" value="BBOX"/>
    <property type="match status" value="1"/>
</dbReference>
<dbReference type="SMART" id="SM00449">
    <property type="entry name" value="SPRY"/>
    <property type="match status" value="1"/>
</dbReference>
<dbReference type="InterPro" id="IPR003877">
    <property type="entry name" value="SPRY_dom"/>
</dbReference>
<organism evidence="11 12">
    <name type="scientific">Eptatretus burgeri</name>
    <name type="common">Inshore hagfish</name>
    <dbReference type="NCBI Taxonomy" id="7764"/>
    <lineage>
        <taxon>Eukaryota</taxon>
        <taxon>Metazoa</taxon>
        <taxon>Chordata</taxon>
        <taxon>Craniata</taxon>
        <taxon>Vertebrata</taxon>
        <taxon>Cyclostomata</taxon>
        <taxon>Myxini</taxon>
        <taxon>Myxiniformes</taxon>
        <taxon>Myxinidae</taxon>
        <taxon>Eptatretinae</taxon>
        <taxon>Eptatretus</taxon>
    </lineage>
</organism>
<keyword evidence="12" id="KW-1185">Reference proteome</keyword>
<keyword evidence="1" id="KW-0399">Innate immunity</keyword>
<evidence type="ECO:0000256" key="2">
    <source>
        <dbReference type="ARBA" id="ARBA00022723"/>
    </source>
</evidence>
<name>A0A8C4R282_EPTBU</name>
<dbReference type="SUPFAM" id="SSF57845">
    <property type="entry name" value="B-box zinc-binding domain"/>
    <property type="match status" value="1"/>
</dbReference>
<dbReference type="InterPro" id="IPR013083">
    <property type="entry name" value="Znf_RING/FYVE/PHD"/>
</dbReference>
<keyword evidence="5" id="KW-0391">Immunity</keyword>
<reference evidence="11" key="1">
    <citation type="submission" date="2025-08" db="UniProtKB">
        <authorList>
            <consortium name="Ensembl"/>
        </authorList>
    </citation>
    <scope>IDENTIFICATION</scope>
</reference>
<dbReference type="SUPFAM" id="SSF57850">
    <property type="entry name" value="RING/U-box"/>
    <property type="match status" value="1"/>
</dbReference>
<reference evidence="11" key="2">
    <citation type="submission" date="2025-09" db="UniProtKB">
        <authorList>
            <consortium name="Ensembl"/>
        </authorList>
    </citation>
    <scope>IDENTIFICATION</scope>
</reference>
<keyword evidence="4" id="KW-0862">Zinc</keyword>
<dbReference type="InterPro" id="IPR017907">
    <property type="entry name" value="Znf_RING_CS"/>
</dbReference>
<evidence type="ECO:0000256" key="3">
    <source>
        <dbReference type="ARBA" id="ARBA00022771"/>
    </source>
</evidence>
<evidence type="ECO:0000256" key="6">
    <source>
        <dbReference type="PROSITE-ProRule" id="PRU00024"/>
    </source>
</evidence>
<dbReference type="PROSITE" id="PS50119">
    <property type="entry name" value="ZF_BBOX"/>
    <property type="match status" value="1"/>
</dbReference>
<dbReference type="GO" id="GO:0045087">
    <property type="term" value="P:innate immune response"/>
    <property type="evidence" value="ECO:0007669"/>
    <property type="project" value="UniProtKB-KW"/>
</dbReference>
<dbReference type="GeneTree" id="ENSGT00940000154294"/>
<dbReference type="InterPro" id="IPR043136">
    <property type="entry name" value="B30.2/SPRY_sf"/>
</dbReference>
<dbReference type="InterPro" id="IPR000315">
    <property type="entry name" value="Znf_B-box"/>
</dbReference>
<dbReference type="AlphaFoldDB" id="A0A8C4R282"/>